<keyword evidence="2" id="KW-0969">Cilium</keyword>
<dbReference type="InterPro" id="IPR039246">
    <property type="entry name" value="Flagellar_FlgA"/>
</dbReference>
<keyword evidence="2" id="KW-0282">Flagellum</keyword>
<dbReference type="InterPro" id="IPR017585">
    <property type="entry name" value="SAF_FlgA"/>
</dbReference>
<reference evidence="2 3" key="1">
    <citation type="submission" date="2020-06" db="EMBL/GenBank/DDBJ databases">
        <authorList>
            <person name="Kim S.-J."/>
            <person name="Park S.-J."/>
        </authorList>
    </citation>
    <scope>NUCLEOTIDE SEQUENCE [LARGE SCALE GENOMIC DNA]</scope>
    <source>
        <strain evidence="2 3">SW-151</strain>
    </source>
</reference>
<dbReference type="Gene3D" id="2.30.30.760">
    <property type="match status" value="1"/>
</dbReference>
<accession>A0ABX2MZN4</accession>
<evidence type="ECO:0000313" key="3">
    <source>
        <dbReference type="Proteomes" id="UP000652427"/>
    </source>
</evidence>
<dbReference type="Pfam" id="PF13144">
    <property type="entry name" value="ChapFlgA"/>
    <property type="match status" value="1"/>
</dbReference>
<proteinExistence type="predicted"/>
<keyword evidence="2" id="KW-0966">Cell projection</keyword>
<protein>
    <submittedName>
        <fullName evidence="2">Flagella basal body P-ring formation protein FlgA</fullName>
    </submittedName>
</protein>
<comment type="caution">
    <text evidence="2">The sequence shown here is derived from an EMBL/GenBank/DDBJ whole genome shotgun (WGS) entry which is preliminary data.</text>
</comment>
<name>A0ABX2MZN4_9SPHN</name>
<dbReference type="EMBL" id="JABWMH010000001">
    <property type="protein sequence ID" value="NVD26863.1"/>
    <property type="molecule type" value="Genomic_DNA"/>
</dbReference>
<evidence type="ECO:0000313" key="2">
    <source>
        <dbReference type="EMBL" id="NVD26863.1"/>
    </source>
</evidence>
<dbReference type="RefSeq" id="WP_176278375.1">
    <property type="nucleotide sequence ID" value="NZ_JABWMH010000001.1"/>
</dbReference>
<evidence type="ECO:0000259" key="1">
    <source>
        <dbReference type="Pfam" id="PF13144"/>
    </source>
</evidence>
<dbReference type="Proteomes" id="UP000652427">
    <property type="component" value="Unassembled WGS sequence"/>
</dbReference>
<dbReference type="PANTHER" id="PTHR36307">
    <property type="entry name" value="FLAGELLA BASAL BODY P-RING FORMATION PROTEIN FLGA"/>
    <property type="match status" value="1"/>
</dbReference>
<keyword evidence="3" id="KW-1185">Reference proteome</keyword>
<organism evidence="2 3">
    <name type="scientific">Parasphingorhabdus flavimaris</name>
    <dbReference type="NCBI Taxonomy" id="266812"/>
    <lineage>
        <taxon>Bacteria</taxon>
        <taxon>Pseudomonadati</taxon>
        <taxon>Pseudomonadota</taxon>
        <taxon>Alphaproteobacteria</taxon>
        <taxon>Sphingomonadales</taxon>
        <taxon>Sphingomonadaceae</taxon>
        <taxon>Parasphingorhabdus</taxon>
    </lineage>
</organism>
<feature type="domain" description="Flagella basal body P-ring formation protein FlgA SAF" evidence="1">
    <location>
        <begin position="102"/>
        <end position="163"/>
    </location>
</feature>
<gene>
    <name evidence="2" type="ORF">HUO14_02950</name>
</gene>
<dbReference type="PANTHER" id="PTHR36307:SF1">
    <property type="entry name" value="FLAGELLA BASAL BODY P-RING FORMATION PROTEIN FLGA"/>
    <property type="match status" value="1"/>
</dbReference>
<sequence>MPHYHFLLPIVSVFSMGAAAPFEDTSLLDRQVAAYLGAGVGDAGGAHAPIDPRLKLKRCPNAAEISETNRNALQVSCRTLGWRIFVPIRLGNNRNSQDSGSSAEPLVQRNQPVTLVIRRSNFSISYGVIAQESGAMGDYIPVRSDRKSKELMARVSGAGEVEMTP</sequence>